<comment type="caution">
    <text evidence="1">The sequence shown here is derived from an EMBL/GenBank/DDBJ whole genome shotgun (WGS) entry which is preliminary data.</text>
</comment>
<organism evidence="1 2">
    <name type="scientific">Astyanax mexicanus</name>
    <name type="common">Blind cave fish</name>
    <name type="synonym">Astyanax fasciatus mexicanus</name>
    <dbReference type="NCBI Taxonomy" id="7994"/>
    <lineage>
        <taxon>Eukaryota</taxon>
        <taxon>Metazoa</taxon>
        <taxon>Chordata</taxon>
        <taxon>Craniata</taxon>
        <taxon>Vertebrata</taxon>
        <taxon>Euteleostomi</taxon>
        <taxon>Actinopterygii</taxon>
        <taxon>Neopterygii</taxon>
        <taxon>Teleostei</taxon>
        <taxon>Ostariophysi</taxon>
        <taxon>Characiformes</taxon>
        <taxon>Characoidei</taxon>
        <taxon>Acestrorhamphidae</taxon>
        <taxon>Acestrorhamphinae</taxon>
        <taxon>Astyanax</taxon>
    </lineage>
</organism>
<name>A0A8T2LYI9_ASTMX</name>
<gene>
    <name evidence="1" type="ORF">AMEX_G9145</name>
</gene>
<dbReference type="EMBL" id="JAICCE010000006">
    <property type="protein sequence ID" value="KAG9276799.1"/>
    <property type="molecule type" value="Genomic_DNA"/>
</dbReference>
<evidence type="ECO:0000313" key="2">
    <source>
        <dbReference type="Proteomes" id="UP000752171"/>
    </source>
</evidence>
<accession>A0A8T2LYI9</accession>
<evidence type="ECO:0000313" key="1">
    <source>
        <dbReference type="EMBL" id="KAG9276799.1"/>
    </source>
</evidence>
<dbReference type="AlphaFoldDB" id="A0A8T2LYI9"/>
<proteinExistence type="predicted"/>
<dbReference type="Proteomes" id="UP000752171">
    <property type="component" value="Unassembled WGS sequence"/>
</dbReference>
<reference evidence="1 2" key="1">
    <citation type="submission" date="2021-07" db="EMBL/GenBank/DDBJ databases">
        <authorList>
            <person name="Imarazene B."/>
            <person name="Zahm M."/>
            <person name="Klopp C."/>
            <person name="Cabau C."/>
            <person name="Beille S."/>
            <person name="Jouanno E."/>
            <person name="Castinel A."/>
            <person name="Lluch J."/>
            <person name="Gil L."/>
            <person name="Kuchtly C."/>
            <person name="Lopez Roques C."/>
            <person name="Donnadieu C."/>
            <person name="Parrinello H."/>
            <person name="Journot L."/>
            <person name="Du K."/>
            <person name="Schartl M."/>
            <person name="Retaux S."/>
            <person name="Guiguen Y."/>
        </authorList>
    </citation>
    <scope>NUCLEOTIDE SEQUENCE [LARGE SCALE GENOMIC DNA]</scope>
    <source>
        <strain evidence="1">Pach_M1</strain>
        <tissue evidence="1">Testis</tissue>
    </source>
</reference>
<protein>
    <submittedName>
        <fullName evidence="1">Uncharacterized protein</fullName>
    </submittedName>
</protein>
<sequence length="79" mass="8944">MFIEEADLMTVLRPVQARKLLSAWKQKYQTPENSSLSSQASPVQSLSLLSVTSSTSSSSPQLDTHWEDNFEIPWTKFPE</sequence>